<evidence type="ECO:0000256" key="1">
    <source>
        <dbReference type="SAM" id="Phobius"/>
    </source>
</evidence>
<name>A0A4Y2KLY4_ARAVE</name>
<keyword evidence="1" id="KW-0812">Transmembrane</keyword>
<evidence type="ECO:0000313" key="3">
    <source>
        <dbReference type="Proteomes" id="UP000499080"/>
    </source>
</evidence>
<sequence length="160" mass="17796">MSGGVEQGGSWQWWRRARRQLAALATQLFNLQHEDCLINWGTSLGVTGFTTPRYPSGLISLQASPLLQLLLFAFLLPSLACRRGLSMRSCRRSVCFFLLMDSQKPHVLAVRGDPLDGWYTADHSASIGWYLAPFVVRLLGIKRIGHFLGLDVKGGHCPRG</sequence>
<protein>
    <submittedName>
        <fullName evidence="2">Uncharacterized protein</fullName>
    </submittedName>
</protein>
<dbReference type="Proteomes" id="UP000499080">
    <property type="component" value="Unassembled WGS sequence"/>
</dbReference>
<dbReference type="AlphaFoldDB" id="A0A4Y2KLY4"/>
<dbReference type="EMBL" id="BGPR01004765">
    <property type="protein sequence ID" value="GBN03082.1"/>
    <property type="molecule type" value="Genomic_DNA"/>
</dbReference>
<reference evidence="2 3" key="1">
    <citation type="journal article" date="2019" name="Sci. Rep.">
        <title>Orb-weaving spider Araneus ventricosus genome elucidates the spidroin gene catalogue.</title>
        <authorList>
            <person name="Kono N."/>
            <person name="Nakamura H."/>
            <person name="Ohtoshi R."/>
            <person name="Moran D.A.P."/>
            <person name="Shinohara A."/>
            <person name="Yoshida Y."/>
            <person name="Fujiwara M."/>
            <person name="Mori M."/>
            <person name="Tomita M."/>
            <person name="Arakawa K."/>
        </authorList>
    </citation>
    <scope>NUCLEOTIDE SEQUENCE [LARGE SCALE GENOMIC DNA]</scope>
</reference>
<keyword evidence="3" id="KW-1185">Reference proteome</keyword>
<feature type="transmembrane region" description="Helical" evidence="1">
    <location>
        <begin position="59"/>
        <end position="81"/>
    </location>
</feature>
<comment type="caution">
    <text evidence="2">The sequence shown here is derived from an EMBL/GenBank/DDBJ whole genome shotgun (WGS) entry which is preliminary data.</text>
</comment>
<keyword evidence="1" id="KW-1133">Transmembrane helix</keyword>
<keyword evidence="1" id="KW-0472">Membrane</keyword>
<organism evidence="2 3">
    <name type="scientific">Araneus ventricosus</name>
    <name type="common">Orbweaver spider</name>
    <name type="synonym">Epeira ventricosa</name>
    <dbReference type="NCBI Taxonomy" id="182803"/>
    <lineage>
        <taxon>Eukaryota</taxon>
        <taxon>Metazoa</taxon>
        <taxon>Ecdysozoa</taxon>
        <taxon>Arthropoda</taxon>
        <taxon>Chelicerata</taxon>
        <taxon>Arachnida</taxon>
        <taxon>Araneae</taxon>
        <taxon>Araneomorphae</taxon>
        <taxon>Entelegynae</taxon>
        <taxon>Araneoidea</taxon>
        <taxon>Araneidae</taxon>
        <taxon>Araneus</taxon>
    </lineage>
</organism>
<evidence type="ECO:0000313" key="2">
    <source>
        <dbReference type="EMBL" id="GBN03082.1"/>
    </source>
</evidence>
<proteinExistence type="predicted"/>
<gene>
    <name evidence="2" type="ORF">AVEN_208850_1</name>
</gene>
<accession>A0A4Y2KLY4</accession>